<comment type="caution">
    <text evidence="8">The sequence shown here is derived from an EMBL/GenBank/DDBJ whole genome shotgun (WGS) entry which is preliminary data.</text>
</comment>
<organism evidence="8 9">
    <name type="scientific">Romeriopsis navalis LEGE 11480</name>
    <dbReference type="NCBI Taxonomy" id="2777977"/>
    <lineage>
        <taxon>Bacteria</taxon>
        <taxon>Bacillati</taxon>
        <taxon>Cyanobacteriota</taxon>
        <taxon>Cyanophyceae</taxon>
        <taxon>Leptolyngbyales</taxon>
        <taxon>Leptolyngbyaceae</taxon>
        <taxon>Romeriopsis</taxon>
        <taxon>Romeriopsis navalis</taxon>
    </lineage>
</organism>
<feature type="domain" description="RNA polymerase sigma-70 region 2" evidence="6">
    <location>
        <begin position="30"/>
        <end position="99"/>
    </location>
</feature>
<dbReference type="PANTHER" id="PTHR30385">
    <property type="entry name" value="SIGMA FACTOR F FLAGELLAR"/>
    <property type="match status" value="1"/>
</dbReference>
<dbReference type="InterPro" id="IPR007627">
    <property type="entry name" value="RNA_pol_sigma70_r2"/>
</dbReference>
<reference evidence="8" key="1">
    <citation type="submission" date="2020-10" db="EMBL/GenBank/DDBJ databases">
        <authorList>
            <person name="Castelo-Branco R."/>
            <person name="Eusebio N."/>
            <person name="Adriana R."/>
            <person name="Vieira A."/>
            <person name="Brugerolle De Fraissinette N."/>
            <person name="Rezende De Castro R."/>
            <person name="Schneider M.P."/>
            <person name="Vasconcelos V."/>
            <person name="Leao P.N."/>
        </authorList>
    </citation>
    <scope>NUCLEOTIDE SEQUENCE</scope>
    <source>
        <strain evidence="8">LEGE 11480</strain>
    </source>
</reference>
<dbReference type="RefSeq" id="WP_264327286.1">
    <property type="nucleotide sequence ID" value="NZ_JADEXQ010000106.1"/>
</dbReference>
<keyword evidence="1" id="KW-0805">Transcription regulation</keyword>
<evidence type="ECO:0000259" key="7">
    <source>
        <dbReference type="Pfam" id="PF08281"/>
    </source>
</evidence>
<evidence type="ECO:0000256" key="1">
    <source>
        <dbReference type="ARBA" id="ARBA00023015"/>
    </source>
</evidence>
<dbReference type="InterPro" id="IPR036388">
    <property type="entry name" value="WH-like_DNA-bd_sf"/>
</dbReference>
<dbReference type="NCBIfam" id="NF005644">
    <property type="entry name" value="PRK07408.1"/>
    <property type="match status" value="1"/>
</dbReference>
<dbReference type="NCBIfam" id="TIGR02937">
    <property type="entry name" value="sigma70-ECF"/>
    <property type="match status" value="1"/>
</dbReference>
<feature type="domain" description="RNA polymerase sigma factor 70 region 4 type 2" evidence="7">
    <location>
        <begin position="194"/>
        <end position="247"/>
    </location>
</feature>
<dbReference type="AlphaFoldDB" id="A0A928VUU1"/>
<keyword evidence="2" id="KW-0731">Sigma factor</keyword>
<dbReference type="Pfam" id="PF04542">
    <property type="entry name" value="Sigma70_r2"/>
    <property type="match status" value="1"/>
</dbReference>
<evidence type="ECO:0000259" key="6">
    <source>
        <dbReference type="Pfam" id="PF04542"/>
    </source>
</evidence>
<dbReference type="GO" id="GO:0016987">
    <property type="term" value="F:sigma factor activity"/>
    <property type="evidence" value="ECO:0007669"/>
    <property type="project" value="UniProtKB-KW"/>
</dbReference>
<keyword evidence="3" id="KW-0238">DNA-binding</keyword>
<keyword evidence="9" id="KW-1185">Reference proteome</keyword>
<dbReference type="PANTHER" id="PTHR30385:SF4">
    <property type="entry name" value="RNA POLYMERASE SIGMA-E FACTOR"/>
    <property type="match status" value="1"/>
</dbReference>
<evidence type="ECO:0000256" key="2">
    <source>
        <dbReference type="ARBA" id="ARBA00023082"/>
    </source>
</evidence>
<keyword evidence="5" id="KW-0175">Coiled coil</keyword>
<dbReference type="EMBL" id="JADEXQ010000106">
    <property type="protein sequence ID" value="MBE9032469.1"/>
    <property type="molecule type" value="Genomic_DNA"/>
</dbReference>
<name>A0A928VUU1_9CYAN</name>
<keyword evidence="4" id="KW-0804">Transcription</keyword>
<dbReference type="SUPFAM" id="SSF88659">
    <property type="entry name" value="Sigma3 and sigma4 domains of RNA polymerase sigma factors"/>
    <property type="match status" value="2"/>
</dbReference>
<gene>
    <name evidence="8" type="ORF">IQ266_22280</name>
</gene>
<evidence type="ECO:0000313" key="8">
    <source>
        <dbReference type="EMBL" id="MBE9032469.1"/>
    </source>
</evidence>
<dbReference type="InterPro" id="IPR014284">
    <property type="entry name" value="RNA_pol_sigma-70_dom"/>
</dbReference>
<dbReference type="SUPFAM" id="SSF88946">
    <property type="entry name" value="Sigma2 domain of RNA polymerase sigma factors"/>
    <property type="match status" value="1"/>
</dbReference>
<sequence length="260" mass="29818">MATQTNLRSRGMELLVAYHNNPSVSVRNKLVRMNAGLVRKIAHRISHQCAEPYEDLEQIGYLGLIRAIERFNPHQGCAFSSFAVPYIRGEMLHFLRDRSGTVKIPRRWQQLNKEGQRVRESLCELLNRPPNDNEIAAELGVSVQEWRDSKLAAKNRLPLSLDATVCQQLDSPMTLGDTIPDARHLELMNLEEDRQQLQKALNQLEDKTRQAIEYVFLHDLSRKEVAEKIGVSPMTVTRRIHRGVQQMVTVLKPQLLQTDP</sequence>
<dbReference type="CDD" id="cd06171">
    <property type="entry name" value="Sigma70_r4"/>
    <property type="match status" value="1"/>
</dbReference>
<evidence type="ECO:0000256" key="4">
    <source>
        <dbReference type="ARBA" id="ARBA00023163"/>
    </source>
</evidence>
<dbReference type="Proteomes" id="UP000625316">
    <property type="component" value="Unassembled WGS sequence"/>
</dbReference>
<dbReference type="InterPro" id="IPR013324">
    <property type="entry name" value="RNA_pol_sigma_r3/r4-like"/>
</dbReference>
<dbReference type="InterPro" id="IPR013325">
    <property type="entry name" value="RNA_pol_sigma_r2"/>
</dbReference>
<dbReference type="GO" id="GO:0006352">
    <property type="term" value="P:DNA-templated transcription initiation"/>
    <property type="evidence" value="ECO:0007669"/>
    <property type="project" value="InterPro"/>
</dbReference>
<accession>A0A928VUU1</accession>
<feature type="coiled-coil region" evidence="5">
    <location>
        <begin position="187"/>
        <end position="214"/>
    </location>
</feature>
<evidence type="ECO:0000256" key="5">
    <source>
        <dbReference type="SAM" id="Coils"/>
    </source>
</evidence>
<dbReference type="Gene3D" id="1.10.1740.10">
    <property type="match status" value="1"/>
</dbReference>
<dbReference type="Pfam" id="PF08281">
    <property type="entry name" value="Sigma70_r4_2"/>
    <property type="match status" value="1"/>
</dbReference>
<proteinExistence type="predicted"/>
<evidence type="ECO:0000313" key="9">
    <source>
        <dbReference type="Proteomes" id="UP000625316"/>
    </source>
</evidence>
<dbReference type="GO" id="GO:0003677">
    <property type="term" value="F:DNA binding"/>
    <property type="evidence" value="ECO:0007669"/>
    <property type="project" value="UniProtKB-KW"/>
</dbReference>
<evidence type="ECO:0000256" key="3">
    <source>
        <dbReference type="ARBA" id="ARBA00023125"/>
    </source>
</evidence>
<dbReference type="Gene3D" id="1.10.10.10">
    <property type="entry name" value="Winged helix-like DNA-binding domain superfamily/Winged helix DNA-binding domain"/>
    <property type="match status" value="2"/>
</dbReference>
<protein>
    <submittedName>
        <fullName evidence="8">RNA polymerase sigma factor SigF</fullName>
    </submittedName>
</protein>
<dbReference type="InterPro" id="IPR013249">
    <property type="entry name" value="RNA_pol_sigma70_r4_t2"/>
</dbReference>